<dbReference type="AlphaFoldDB" id="A0A382QCW5"/>
<keyword evidence="1" id="KW-0812">Transmembrane</keyword>
<organism evidence="2">
    <name type="scientific">marine metagenome</name>
    <dbReference type="NCBI Taxonomy" id="408172"/>
    <lineage>
        <taxon>unclassified sequences</taxon>
        <taxon>metagenomes</taxon>
        <taxon>ecological metagenomes</taxon>
    </lineage>
</organism>
<sequence length="314" mass="35100">MILPGCSFQTSTKKLLAHLKRNQRWSNWPGKFLLAILALQILFFLLLDIRFPIPASWIEEMNNANVQEGLIIEVEEATFTLGGKIGIRNARIQSTAKGLPALSFIRRLDAHVKLGSLLLGNFVPTDASIEGAWCLAADQESNPALKNISGTLQFDEEIIRFAFEGRALSSRLDFRGLWNTEMAFSKKRVPRKKTSILLRQDFSEMYWQAIKWSEKAKALLAKTEQPIIGVHIKVDDQCNIRLLAESGAIKLGFYEAESVHCSTKAEMNEGKDIEASLLLAASKLYLDSGNEKIGIGQIRARVDGFKCSSQEITE</sequence>
<accession>A0A382QCW5</accession>
<evidence type="ECO:0008006" key="3">
    <source>
        <dbReference type="Google" id="ProtNLM"/>
    </source>
</evidence>
<evidence type="ECO:0000313" key="2">
    <source>
        <dbReference type="EMBL" id="SVC83394.1"/>
    </source>
</evidence>
<keyword evidence="1" id="KW-0472">Membrane</keyword>
<dbReference type="EMBL" id="UINC01113644">
    <property type="protein sequence ID" value="SVC83394.1"/>
    <property type="molecule type" value="Genomic_DNA"/>
</dbReference>
<feature type="non-terminal residue" evidence="2">
    <location>
        <position position="314"/>
    </location>
</feature>
<proteinExistence type="predicted"/>
<gene>
    <name evidence="2" type="ORF">METZ01_LOCUS336248</name>
</gene>
<reference evidence="2" key="1">
    <citation type="submission" date="2018-05" db="EMBL/GenBank/DDBJ databases">
        <authorList>
            <person name="Lanie J.A."/>
            <person name="Ng W.-L."/>
            <person name="Kazmierczak K.M."/>
            <person name="Andrzejewski T.M."/>
            <person name="Davidsen T.M."/>
            <person name="Wayne K.J."/>
            <person name="Tettelin H."/>
            <person name="Glass J.I."/>
            <person name="Rusch D."/>
            <person name="Podicherti R."/>
            <person name="Tsui H.-C.T."/>
            <person name="Winkler M.E."/>
        </authorList>
    </citation>
    <scope>NUCLEOTIDE SEQUENCE</scope>
</reference>
<protein>
    <recommendedName>
        <fullName evidence="3">Type II secretion system protein GspN</fullName>
    </recommendedName>
</protein>
<name>A0A382QCW5_9ZZZZ</name>
<keyword evidence="1" id="KW-1133">Transmembrane helix</keyword>
<evidence type="ECO:0000256" key="1">
    <source>
        <dbReference type="SAM" id="Phobius"/>
    </source>
</evidence>
<feature type="transmembrane region" description="Helical" evidence="1">
    <location>
        <begin position="32"/>
        <end position="51"/>
    </location>
</feature>